<protein>
    <submittedName>
        <fullName evidence="3">Uncharacterized protein</fullName>
    </submittedName>
</protein>
<proteinExistence type="predicted"/>
<keyword evidence="4" id="KW-1185">Reference proteome</keyword>
<evidence type="ECO:0000313" key="4">
    <source>
        <dbReference type="Proteomes" id="UP000504724"/>
    </source>
</evidence>
<keyword evidence="2" id="KW-1133">Transmembrane helix</keyword>
<dbReference type="EMBL" id="CP054020">
    <property type="protein sequence ID" value="QKI89146.1"/>
    <property type="molecule type" value="Genomic_DNA"/>
</dbReference>
<keyword evidence="2" id="KW-0472">Membrane</keyword>
<name>A0A7D4TAJ2_9GAMM</name>
<feature type="transmembrane region" description="Helical" evidence="2">
    <location>
        <begin position="47"/>
        <end position="75"/>
    </location>
</feature>
<evidence type="ECO:0000256" key="2">
    <source>
        <dbReference type="SAM" id="Phobius"/>
    </source>
</evidence>
<dbReference type="Proteomes" id="UP000504724">
    <property type="component" value="Chromosome"/>
</dbReference>
<evidence type="ECO:0000256" key="1">
    <source>
        <dbReference type="SAM" id="MobiDB-lite"/>
    </source>
</evidence>
<feature type="region of interest" description="Disordered" evidence="1">
    <location>
        <begin position="110"/>
        <end position="138"/>
    </location>
</feature>
<organism evidence="3 4">
    <name type="scientific">Thiomicrorhabdus xiamenensis</name>
    <dbReference type="NCBI Taxonomy" id="2739063"/>
    <lineage>
        <taxon>Bacteria</taxon>
        <taxon>Pseudomonadati</taxon>
        <taxon>Pseudomonadota</taxon>
        <taxon>Gammaproteobacteria</taxon>
        <taxon>Thiotrichales</taxon>
        <taxon>Piscirickettsiaceae</taxon>
        <taxon>Thiomicrorhabdus</taxon>
    </lineage>
</organism>
<evidence type="ECO:0000313" key="3">
    <source>
        <dbReference type="EMBL" id="QKI89146.1"/>
    </source>
</evidence>
<accession>A0A7D4TAJ2</accession>
<gene>
    <name evidence="3" type="ORF">HQN79_05990</name>
</gene>
<reference evidence="3 4" key="1">
    <citation type="submission" date="2020-05" db="EMBL/GenBank/DDBJ databases">
        <title>Thiomicrorhabdus sediminis sp.nov. and Thiomicrorhabdus xiamenensis sp.nov., novel sulfur-oxidizing bacteria isolated from coastal sediment.</title>
        <authorList>
            <person name="Liu X."/>
        </authorList>
    </citation>
    <scope>NUCLEOTIDE SEQUENCE [LARGE SCALE GENOMIC DNA]</scope>
    <source>
        <strain evidence="3 4">G2</strain>
    </source>
</reference>
<dbReference type="AlphaFoldDB" id="A0A7D4TAJ2"/>
<keyword evidence="2" id="KW-0812">Transmembrane</keyword>
<dbReference type="KEGG" id="txa:HQN79_05990"/>
<feature type="transmembrane region" description="Helical" evidence="2">
    <location>
        <begin position="14"/>
        <end position="35"/>
    </location>
</feature>
<dbReference type="RefSeq" id="WP_173285015.1">
    <property type="nucleotide sequence ID" value="NZ_CP054020.1"/>
</dbReference>
<sequence length="138" mass="15916">MLCLFRNSRIHPKLNPWAILLSWIAVLFWLEFAFLEKELVEKIFAGHALIIDLLVGLPLVLAMAIMIYALVYWGIKVALIYLKPSWIVHIEPTEEELNRQNQLVEEAETEFGEGYWNPDDTDASDSKPKKNTSKESSQ</sequence>